<evidence type="ECO:0000313" key="2">
    <source>
        <dbReference type="EMBL" id="RMJ07401.1"/>
    </source>
</evidence>
<accession>A0A3M2RQ13</accession>
<dbReference type="Proteomes" id="UP000277212">
    <property type="component" value="Unassembled WGS sequence"/>
</dbReference>
<organism evidence="2 3">
    <name type="scientific">Fusarium kuroshium</name>
    <dbReference type="NCBI Taxonomy" id="2010991"/>
    <lineage>
        <taxon>Eukaryota</taxon>
        <taxon>Fungi</taxon>
        <taxon>Dikarya</taxon>
        <taxon>Ascomycota</taxon>
        <taxon>Pezizomycotina</taxon>
        <taxon>Sordariomycetes</taxon>
        <taxon>Hypocreomycetidae</taxon>
        <taxon>Hypocreales</taxon>
        <taxon>Nectriaceae</taxon>
        <taxon>Fusarium</taxon>
        <taxon>Fusarium solani species complex</taxon>
    </lineage>
</organism>
<name>A0A3M2RQ13_9HYPO</name>
<evidence type="ECO:0000256" key="1">
    <source>
        <dbReference type="SAM" id="MobiDB-lite"/>
    </source>
</evidence>
<dbReference type="EMBL" id="NKUJ01000343">
    <property type="protein sequence ID" value="RMJ07401.1"/>
    <property type="molecule type" value="Genomic_DNA"/>
</dbReference>
<comment type="caution">
    <text evidence="2">The sequence shown here is derived from an EMBL/GenBank/DDBJ whole genome shotgun (WGS) entry which is preliminary data.</text>
</comment>
<evidence type="ECO:0000313" key="3">
    <source>
        <dbReference type="Proteomes" id="UP000277212"/>
    </source>
</evidence>
<reference evidence="2 3" key="1">
    <citation type="submission" date="2017-06" db="EMBL/GenBank/DDBJ databases">
        <title>Comparative genomic analysis of Ambrosia Fusariam Clade fungi.</title>
        <authorList>
            <person name="Stajich J.E."/>
            <person name="Carrillo J."/>
            <person name="Kijimoto T."/>
            <person name="Eskalen A."/>
            <person name="O'Donnell K."/>
            <person name="Kasson M."/>
        </authorList>
    </citation>
    <scope>NUCLEOTIDE SEQUENCE [LARGE SCALE GENOMIC DNA]</scope>
    <source>
        <strain evidence="2">UCR3666</strain>
    </source>
</reference>
<proteinExistence type="predicted"/>
<dbReference type="OrthoDB" id="4509531at2759"/>
<sequence>MASVMSFSQQQQQQQQQQNLPIQTVNSSSTSVDGDLLTALAAYVTSGAHARSATQQEIQDLASEALSKPGGRAHLESLVSCDPYPEHKIWKHSAPAHGTIDISKTRIALTLGILSPDPVFDASGTGFFVAFSSSLNNGIFYYDELDLFTPGKASFKLTVTNLDFFVDIYRDQNRIGNFWFRNPGFLLPTGGLQLVGKIGVSIESS</sequence>
<dbReference type="AlphaFoldDB" id="A0A3M2RQ13"/>
<feature type="compositionally biased region" description="Low complexity" evidence="1">
    <location>
        <begin position="9"/>
        <end position="18"/>
    </location>
</feature>
<feature type="region of interest" description="Disordered" evidence="1">
    <location>
        <begin position="1"/>
        <end position="26"/>
    </location>
</feature>
<keyword evidence="3" id="KW-1185">Reference proteome</keyword>
<protein>
    <submittedName>
        <fullName evidence="2">Uncharacterized protein</fullName>
    </submittedName>
</protein>
<gene>
    <name evidence="2" type="ORF">CDV36_012995</name>
</gene>